<comment type="caution">
    <text evidence="1">The sequence shown here is derived from an EMBL/GenBank/DDBJ whole genome shotgun (WGS) entry which is preliminary data.</text>
</comment>
<reference evidence="2" key="1">
    <citation type="journal article" date="2019" name="Int. J. Syst. Evol. Microbiol.">
        <title>The Global Catalogue of Microorganisms (GCM) 10K type strain sequencing project: providing services to taxonomists for standard genome sequencing and annotation.</title>
        <authorList>
            <consortium name="The Broad Institute Genomics Platform"/>
            <consortium name="The Broad Institute Genome Sequencing Center for Infectious Disease"/>
            <person name="Wu L."/>
            <person name="Ma J."/>
        </authorList>
    </citation>
    <scope>NUCLEOTIDE SEQUENCE [LARGE SCALE GENOMIC DNA]</scope>
    <source>
        <strain evidence="2">CGMCC 4.1621</strain>
    </source>
</reference>
<dbReference type="InterPro" id="IPR012347">
    <property type="entry name" value="Ferritin-like"/>
</dbReference>
<keyword evidence="2" id="KW-1185">Reference proteome</keyword>
<organism evidence="1 2">
    <name type="scientific">Halobacillus seohaensis</name>
    <dbReference type="NCBI Taxonomy" id="447421"/>
    <lineage>
        <taxon>Bacteria</taxon>
        <taxon>Bacillati</taxon>
        <taxon>Bacillota</taxon>
        <taxon>Bacilli</taxon>
        <taxon>Bacillales</taxon>
        <taxon>Bacillaceae</taxon>
        <taxon>Halobacillus</taxon>
    </lineage>
</organism>
<gene>
    <name evidence="1" type="ORF">ACFQIC_17310</name>
</gene>
<sequence length="172" mass="19816">MTLPSIDLGLMSEHLAAHEGIIHKLENYLSKVTSTELRETIDLQVNVMRAHVKVMLMLINPYLHEYVVVPPLSTHKSNHGPQANTMEQNLKNKPIALEARSTAKSMANENFTSALFMKNHNVKQAHIEMALQQVTIQEKYNEYIKKMGWAFVPYASLQEQIHTYQNYQRMLI</sequence>
<proteinExistence type="predicted"/>
<keyword evidence="1" id="KW-0946">Virion</keyword>
<dbReference type="Pfam" id="PF07875">
    <property type="entry name" value="Coat_F"/>
    <property type="match status" value="1"/>
</dbReference>
<accession>A0ABW2ERL2</accession>
<protein>
    <submittedName>
        <fullName evidence="1">Spore coat protein</fullName>
    </submittedName>
</protein>
<dbReference type="InterPro" id="IPR012851">
    <property type="entry name" value="Spore_coat_CotF-like"/>
</dbReference>
<dbReference type="Proteomes" id="UP001596410">
    <property type="component" value="Unassembled WGS sequence"/>
</dbReference>
<evidence type="ECO:0000313" key="2">
    <source>
        <dbReference type="Proteomes" id="UP001596410"/>
    </source>
</evidence>
<name>A0ABW2ERL2_9BACI</name>
<evidence type="ECO:0000313" key="1">
    <source>
        <dbReference type="EMBL" id="MFC7063571.1"/>
    </source>
</evidence>
<dbReference type="EMBL" id="JBHSZV010000049">
    <property type="protein sequence ID" value="MFC7063571.1"/>
    <property type="molecule type" value="Genomic_DNA"/>
</dbReference>
<dbReference type="RefSeq" id="WP_204711488.1">
    <property type="nucleotide sequence ID" value="NZ_JBHSZV010000049.1"/>
</dbReference>
<keyword evidence="1" id="KW-0167">Capsid protein</keyword>
<dbReference type="Gene3D" id="1.20.1260.10">
    <property type="match status" value="1"/>
</dbReference>